<evidence type="ECO:0000256" key="5">
    <source>
        <dbReference type="ARBA" id="ARBA00022944"/>
    </source>
</evidence>
<dbReference type="EMBL" id="AB811609">
    <property type="protein sequence ID" value="BAQ00767.1"/>
    <property type="molecule type" value="Genomic_DNA"/>
</dbReference>
<dbReference type="GO" id="GO:0005886">
    <property type="term" value="C:plasma membrane"/>
    <property type="evidence" value="ECO:0007669"/>
    <property type="project" value="UniProtKB-SubCell"/>
</dbReference>
<name>A4K7Z6_ECOLX</name>
<dbReference type="Gene3D" id="3.40.50.11820">
    <property type="match status" value="1"/>
</dbReference>
<dbReference type="Pfam" id="PF04464">
    <property type="entry name" value="Glyphos_transf"/>
    <property type="match status" value="1"/>
</dbReference>
<evidence type="ECO:0000256" key="2">
    <source>
        <dbReference type="ARBA" id="ARBA00010488"/>
    </source>
</evidence>
<evidence type="ECO:0000256" key="4">
    <source>
        <dbReference type="ARBA" id="ARBA00022679"/>
    </source>
</evidence>
<evidence type="ECO:0000256" key="1">
    <source>
        <dbReference type="ARBA" id="ARBA00004202"/>
    </source>
</evidence>
<keyword evidence="5" id="KW-0777">Teichoic acid biosynthesis</keyword>
<organism evidence="7">
    <name type="scientific">Escherichia coli</name>
    <dbReference type="NCBI Taxonomy" id="562"/>
    <lineage>
        <taxon>Bacteria</taxon>
        <taxon>Pseudomonadati</taxon>
        <taxon>Pseudomonadota</taxon>
        <taxon>Gammaproteobacteria</taxon>
        <taxon>Enterobacterales</taxon>
        <taxon>Enterobacteriaceae</taxon>
        <taxon>Escherichia</taxon>
    </lineage>
</organism>
<protein>
    <submittedName>
        <fullName evidence="8">Glycerol phosphotransferase</fullName>
    </submittedName>
    <submittedName>
        <fullName evidence="9">Putative glycerophosphotransferase</fullName>
    </submittedName>
    <submittedName>
        <fullName evidence="7">WbeS</fullName>
    </submittedName>
</protein>
<proteinExistence type="inferred from homology"/>
<dbReference type="EMBL" id="DQ462205">
    <property type="protein sequence ID" value="ABF01009.1"/>
    <property type="molecule type" value="Genomic_DNA"/>
</dbReference>
<dbReference type="InterPro" id="IPR043149">
    <property type="entry name" value="TagF_N"/>
</dbReference>
<comment type="subcellular location">
    <subcellularLocation>
        <location evidence="1">Cell membrane</location>
        <topology evidence="1">Peripheral membrane protein</topology>
    </subcellularLocation>
</comment>
<keyword evidence="6" id="KW-0472">Membrane</keyword>
<evidence type="ECO:0000313" key="10">
    <source>
        <dbReference type="EMBL" id="BAQ00910.1"/>
    </source>
</evidence>
<dbReference type="PANTHER" id="PTHR37316">
    <property type="entry name" value="TEICHOIC ACID GLYCEROL-PHOSPHATE PRIMASE"/>
    <property type="match status" value="1"/>
</dbReference>
<dbReference type="Gene3D" id="3.40.50.12580">
    <property type="match status" value="1"/>
</dbReference>
<accession>A4K7Z6</accession>
<dbReference type="InterPro" id="IPR051612">
    <property type="entry name" value="Teichoic_Acid_Biosynth"/>
</dbReference>
<dbReference type="EMBL" id="AB811618">
    <property type="protein sequence ID" value="BAQ00910.1"/>
    <property type="molecule type" value="Genomic_DNA"/>
</dbReference>
<dbReference type="SUPFAM" id="SSF53756">
    <property type="entry name" value="UDP-Glycosyltransferase/glycogen phosphorylase"/>
    <property type="match status" value="1"/>
</dbReference>
<evidence type="ECO:0000256" key="6">
    <source>
        <dbReference type="ARBA" id="ARBA00023136"/>
    </source>
</evidence>
<reference evidence="7" key="1">
    <citation type="journal article" date="2010" name="Can. J. Microbiol.">
        <title>Escherichia coli serogroup O2 and O28ac O-antigen gene cluster sequences and detection of pathogenic E. coli O2 and O28ac by PCR.</title>
        <authorList>
            <person name="Fratamico P.M."/>
            <person name="Yan X."/>
            <person name="Liu Y."/>
            <person name="DebRoy C."/>
            <person name="Byrne B."/>
            <person name="Monaghan A."/>
            <person name="Fanning S."/>
            <person name="Bolton D."/>
        </authorList>
    </citation>
    <scope>NUCLEOTIDE SEQUENCE</scope>
    <source>
        <strain evidence="8">P11a</strain>
    </source>
</reference>
<gene>
    <name evidence="7" type="primary">wbeS</name>
</gene>
<sequence length="392" mass="45552">MIIKKVISKLFGLFFCALDYVWKKQDINIFGAGRGSRYFDNSKTLFEYYISQGDRAYWFYTGKKPDVVGISPDAFVQANSLYGMLIALRAKKAFACYGSLDFWLYRFSRKTVSVQLWHGIPIKKVFFGEKNLTQRKKLQYLFEISAFQYFIVSSKLEQYIISAQTGMHLDRVKVLGYPRNDNLFKSANEVIIPEVVALNSNFKKVVLFAPTFRNNDYSVFSSFNDDEWNVFFDFLKTENFLCIFRAHAVEFLQNNDDNAKRLSKYSSNVIFLGQDKYQDAQDLMVYSDILISDYSGMIPDYLLLDKPIIRFIFDEQQYDNERGVNFLQKNLPIGSAAYNMPTLIEALRQCVESTEESVAVNAFAKKMYHDNLCGKYSEKIYNYFNSLSQGKV</sequence>
<dbReference type="EMBL" id="FJ539194">
    <property type="protein sequence ID" value="ACK44378.1"/>
    <property type="molecule type" value="Genomic_DNA"/>
</dbReference>
<dbReference type="RefSeq" id="WP_021579329.1">
    <property type="nucleotide sequence ID" value="NZ_AP024114.1"/>
</dbReference>
<dbReference type="AlphaFoldDB" id="A4K7Z6"/>
<evidence type="ECO:0000313" key="9">
    <source>
        <dbReference type="EMBL" id="BAQ00767.1"/>
    </source>
</evidence>
<keyword evidence="4 8" id="KW-0808">Transferase</keyword>
<dbReference type="InterPro" id="IPR007554">
    <property type="entry name" value="Glycerophosphate_synth"/>
</dbReference>
<comment type="similarity">
    <text evidence="2">Belongs to the CDP-glycerol glycerophosphotransferase family.</text>
</comment>
<dbReference type="PANTHER" id="PTHR37316:SF3">
    <property type="entry name" value="TEICHOIC ACID GLYCEROL-PHOSPHATE TRANSFERASE"/>
    <property type="match status" value="1"/>
</dbReference>
<dbReference type="GO" id="GO:0019350">
    <property type="term" value="P:teichoic acid biosynthetic process"/>
    <property type="evidence" value="ECO:0007669"/>
    <property type="project" value="UniProtKB-KW"/>
</dbReference>
<dbReference type="GO" id="GO:0047355">
    <property type="term" value="F:CDP-glycerol glycerophosphotransferase activity"/>
    <property type="evidence" value="ECO:0007669"/>
    <property type="project" value="InterPro"/>
</dbReference>
<evidence type="ECO:0000313" key="7">
    <source>
        <dbReference type="EMBL" id="ABF01009.1"/>
    </source>
</evidence>
<keyword evidence="3" id="KW-1003">Cell membrane</keyword>
<dbReference type="InterPro" id="IPR043148">
    <property type="entry name" value="TagF_C"/>
</dbReference>
<reference evidence="9" key="2">
    <citation type="journal article" date="2014" name="DNA Res.">
        <title>A complete view of the genetic diversity of the Escherichia coli O-antigen biosynthesis gene cluster.</title>
        <authorList>
            <person name="Iguchi A."/>
            <person name="Iyoda S."/>
            <person name="Kikuchi T."/>
            <person name="Ogura Y."/>
            <person name="Katsura K."/>
            <person name="Ohnishi M."/>
            <person name="Hayashi T."/>
            <person name="Thomson N.R."/>
        </authorList>
    </citation>
    <scope>NUCLEOTIDE SEQUENCE</scope>
    <source>
        <strain evidence="9">Kattwijk</strain>
        <strain evidence="10">P11a</strain>
    </source>
</reference>
<evidence type="ECO:0000256" key="3">
    <source>
        <dbReference type="ARBA" id="ARBA00022475"/>
    </source>
</evidence>
<evidence type="ECO:0000313" key="8">
    <source>
        <dbReference type="EMBL" id="ACK44378.1"/>
    </source>
</evidence>